<evidence type="ECO:0000256" key="3">
    <source>
        <dbReference type="ARBA" id="ARBA00009047"/>
    </source>
</evidence>
<evidence type="ECO:0000256" key="8">
    <source>
        <dbReference type="ARBA" id="ARBA00022989"/>
    </source>
</evidence>
<dbReference type="PROSITE" id="PS50928">
    <property type="entry name" value="ABC_TM1"/>
    <property type="match status" value="1"/>
</dbReference>
<comment type="subcellular location">
    <subcellularLocation>
        <location evidence="2 11">Cell membrane</location>
        <topology evidence="2 11">Multi-pass membrane protein</topology>
    </subcellularLocation>
</comment>
<feature type="transmembrane region" description="Helical" evidence="11">
    <location>
        <begin position="241"/>
        <end position="262"/>
    </location>
</feature>
<dbReference type="SUPFAM" id="SSF161098">
    <property type="entry name" value="MetI-like"/>
    <property type="match status" value="1"/>
</dbReference>
<proteinExistence type="inferred from homology"/>
<comment type="function">
    <text evidence="1">Part of the ABC transporter complex MalEFGK involved in maltose/maltodextrin import. Probably responsible for the translocation of the substrate across the membrane.</text>
</comment>
<keyword evidence="7 11" id="KW-0812">Transmembrane</keyword>
<dbReference type="EMBL" id="CP031517">
    <property type="protein sequence ID" value="QOS38962.1"/>
    <property type="molecule type" value="Genomic_DNA"/>
</dbReference>
<keyword evidence="6" id="KW-0762">Sugar transport</keyword>
<evidence type="ECO:0000256" key="2">
    <source>
        <dbReference type="ARBA" id="ARBA00004651"/>
    </source>
</evidence>
<evidence type="ECO:0000256" key="7">
    <source>
        <dbReference type="ARBA" id="ARBA00022692"/>
    </source>
</evidence>
<dbReference type="CDD" id="cd06261">
    <property type="entry name" value="TM_PBP2"/>
    <property type="match status" value="1"/>
</dbReference>
<dbReference type="PANTHER" id="PTHR32243">
    <property type="entry name" value="MALTOSE TRANSPORT SYSTEM PERMEASE-RELATED"/>
    <property type="match status" value="1"/>
</dbReference>
<feature type="domain" description="ABC transmembrane type-1" evidence="12">
    <location>
        <begin position="102"/>
        <end position="296"/>
    </location>
</feature>
<dbReference type="Proteomes" id="UP000593591">
    <property type="component" value="Chromosome"/>
</dbReference>
<evidence type="ECO:0000256" key="10">
    <source>
        <dbReference type="ARBA" id="ARBA00041109"/>
    </source>
</evidence>
<evidence type="ECO:0000256" key="6">
    <source>
        <dbReference type="ARBA" id="ARBA00022597"/>
    </source>
</evidence>
<evidence type="ECO:0000256" key="9">
    <source>
        <dbReference type="ARBA" id="ARBA00023136"/>
    </source>
</evidence>
<keyword evidence="4 11" id="KW-0813">Transport</keyword>
<feature type="transmembrane region" description="Helical" evidence="11">
    <location>
        <begin position="21"/>
        <end position="43"/>
    </location>
</feature>
<evidence type="ECO:0000259" key="12">
    <source>
        <dbReference type="PROSITE" id="PS50928"/>
    </source>
</evidence>
<feature type="transmembrane region" description="Helical" evidence="11">
    <location>
        <begin position="141"/>
        <end position="164"/>
    </location>
</feature>
<dbReference type="GO" id="GO:0015423">
    <property type="term" value="F:ABC-type maltose transporter activity"/>
    <property type="evidence" value="ECO:0007669"/>
    <property type="project" value="TreeGrafter"/>
</dbReference>
<dbReference type="Gene3D" id="1.10.3720.10">
    <property type="entry name" value="MetI-like"/>
    <property type="match status" value="1"/>
</dbReference>
<dbReference type="InterPro" id="IPR050901">
    <property type="entry name" value="BP-dep_ABC_trans_perm"/>
</dbReference>
<dbReference type="GO" id="GO:0042956">
    <property type="term" value="P:maltodextrin transmembrane transport"/>
    <property type="evidence" value="ECO:0007669"/>
    <property type="project" value="TreeGrafter"/>
</dbReference>
<dbReference type="Pfam" id="PF00528">
    <property type="entry name" value="BPD_transp_1"/>
    <property type="match status" value="1"/>
</dbReference>
<evidence type="ECO:0000256" key="4">
    <source>
        <dbReference type="ARBA" id="ARBA00022448"/>
    </source>
</evidence>
<gene>
    <name evidence="13" type="ORF">DYE49_00215</name>
</gene>
<accession>A0A7M1XLF8</accession>
<dbReference type="KEGG" id="trc:DYE49_00215"/>
<comment type="similarity">
    <text evidence="3">Belongs to the binding-protein-dependent transport system permease family. MalFG subfamily.</text>
</comment>
<reference evidence="13 14" key="1">
    <citation type="submission" date="2018-08" db="EMBL/GenBank/DDBJ databases">
        <title>The first complete genome of Treponema rectale (CHPAT), a commensal spirochete of the bovine rectum.</title>
        <authorList>
            <person name="Staton G.J."/>
            <person name="Clegg S.R."/>
            <person name="Carter S.D."/>
            <person name="Radford A.D."/>
            <person name="Darby A."/>
            <person name="Hall N."/>
            <person name="Birtles R.J."/>
            <person name="Evans N.J."/>
        </authorList>
    </citation>
    <scope>NUCLEOTIDE SEQUENCE [LARGE SCALE GENOMIC DNA]</scope>
    <source>
        <strain evidence="13 14">CHPA</strain>
    </source>
</reference>
<keyword evidence="9 11" id="KW-0472">Membrane</keyword>
<dbReference type="PANTHER" id="PTHR32243:SF50">
    <property type="entry name" value="MALTOSE_MALTODEXTRIN TRANSPORT SYSTEM PERMEASE PROTEIN MALG"/>
    <property type="match status" value="1"/>
</dbReference>
<evidence type="ECO:0000313" key="13">
    <source>
        <dbReference type="EMBL" id="QOS38962.1"/>
    </source>
</evidence>
<evidence type="ECO:0000256" key="1">
    <source>
        <dbReference type="ARBA" id="ARBA00002264"/>
    </source>
</evidence>
<name>A0A7M1XLF8_9SPIR</name>
<feature type="transmembrane region" description="Helical" evidence="11">
    <location>
        <begin position="274"/>
        <end position="296"/>
    </location>
</feature>
<feature type="transmembrane region" description="Helical" evidence="11">
    <location>
        <begin position="213"/>
        <end position="235"/>
    </location>
</feature>
<evidence type="ECO:0000313" key="14">
    <source>
        <dbReference type="Proteomes" id="UP000593591"/>
    </source>
</evidence>
<feature type="transmembrane region" description="Helical" evidence="11">
    <location>
        <begin position="170"/>
        <end position="192"/>
    </location>
</feature>
<dbReference type="GO" id="GO:0005886">
    <property type="term" value="C:plasma membrane"/>
    <property type="evidence" value="ECO:0007669"/>
    <property type="project" value="UniProtKB-SubCell"/>
</dbReference>
<keyword evidence="5" id="KW-1003">Cell membrane</keyword>
<dbReference type="InterPro" id="IPR000515">
    <property type="entry name" value="MetI-like"/>
</dbReference>
<dbReference type="AlphaFoldDB" id="A0A7M1XLF8"/>
<feature type="transmembrane region" description="Helical" evidence="11">
    <location>
        <begin position="101"/>
        <end position="121"/>
    </location>
</feature>
<evidence type="ECO:0000256" key="11">
    <source>
        <dbReference type="RuleBase" id="RU363032"/>
    </source>
</evidence>
<keyword evidence="8 11" id="KW-1133">Transmembrane helix</keyword>
<evidence type="ECO:0000256" key="5">
    <source>
        <dbReference type="ARBA" id="ARBA00022475"/>
    </source>
</evidence>
<protein>
    <recommendedName>
        <fullName evidence="10">Maltose/maltodextrin transport system permease protein MalG</fullName>
    </recommendedName>
</protein>
<sequence length="311" mass="35023">MNREAKTHYRSHKRKIITRNILVYTILVIISIIWLVPFFYLVMQSLTSAYNPTVIIPALPTEANIQAGKVVFSFENYITLFAGMKNSSTGARELVYNFKVWYLNTLLIALISSLIETVLILGTSYAFSRLRFKARKPLMKLILVLGMFPGFLSMIIIYFILKLIGMEGNIFSLIFIYVAGSAMQYYIAKGFFDTIPKSLDEAAMIDGANKNTIFFRVIMPLSKPIIVYTFLITFTAPWGDFMMASYLAAGNSSAWTVAVGLRTMITTLVDQQKYFPVFCAGGVVTSIPIMVLFFWLQKYYVEGITGGAVKG</sequence>
<dbReference type="InterPro" id="IPR035906">
    <property type="entry name" value="MetI-like_sf"/>
</dbReference>
<organism evidence="13 14">
    <name type="scientific">Treponema rectale</name>
    <dbReference type="NCBI Taxonomy" id="744512"/>
    <lineage>
        <taxon>Bacteria</taxon>
        <taxon>Pseudomonadati</taxon>
        <taxon>Spirochaetota</taxon>
        <taxon>Spirochaetia</taxon>
        <taxon>Spirochaetales</taxon>
        <taxon>Treponemataceae</taxon>
        <taxon>Treponema</taxon>
    </lineage>
</organism>